<organism evidence="2">
    <name type="scientific">Sesamum radiatum</name>
    <name type="common">Black benniseed</name>
    <dbReference type="NCBI Taxonomy" id="300843"/>
    <lineage>
        <taxon>Eukaryota</taxon>
        <taxon>Viridiplantae</taxon>
        <taxon>Streptophyta</taxon>
        <taxon>Embryophyta</taxon>
        <taxon>Tracheophyta</taxon>
        <taxon>Spermatophyta</taxon>
        <taxon>Magnoliopsida</taxon>
        <taxon>eudicotyledons</taxon>
        <taxon>Gunneridae</taxon>
        <taxon>Pentapetalae</taxon>
        <taxon>asterids</taxon>
        <taxon>lamiids</taxon>
        <taxon>Lamiales</taxon>
        <taxon>Pedaliaceae</taxon>
        <taxon>Sesamum</taxon>
    </lineage>
</organism>
<evidence type="ECO:0000313" key="2">
    <source>
        <dbReference type="EMBL" id="KAL0340422.1"/>
    </source>
</evidence>
<feature type="domain" description="Reverse transcriptase Ty1/copia-type" evidence="1">
    <location>
        <begin position="33"/>
        <end position="142"/>
    </location>
</feature>
<dbReference type="Pfam" id="PF07727">
    <property type="entry name" value="RVT_2"/>
    <property type="match status" value="1"/>
</dbReference>
<dbReference type="AlphaFoldDB" id="A0AAW2NC15"/>
<accession>A0AAW2NC15</accession>
<dbReference type="EMBL" id="JACGWJ010000020">
    <property type="protein sequence ID" value="KAL0340422.1"/>
    <property type="molecule type" value="Genomic_DNA"/>
</dbReference>
<reference evidence="2" key="2">
    <citation type="journal article" date="2024" name="Plant">
        <title>Genomic evolution and insights into agronomic trait innovations of Sesamum species.</title>
        <authorList>
            <person name="Miao H."/>
            <person name="Wang L."/>
            <person name="Qu L."/>
            <person name="Liu H."/>
            <person name="Sun Y."/>
            <person name="Le M."/>
            <person name="Wang Q."/>
            <person name="Wei S."/>
            <person name="Zheng Y."/>
            <person name="Lin W."/>
            <person name="Duan Y."/>
            <person name="Cao H."/>
            <person name="Xiong S."/>
            <person name="Wang X."/>
            <person name="Wei L."/>
            <person name="Li C."/>
            <person name="Ma Q."/>
            <person name="Ju M."/>
            <person name="Zhao R."/>
            <person name="Li G."/>
            <person name="Mu C."/>
            <person name="Tian Q."/>
            <person name="Mei H."/>
            <person name="Zhang T."/>
            <person name="Gao T."/>
            <person name="Zhang H."/>
        </authorList>
    </citation>
    <scope>NUCLEOTIDE SEQUENCE</scope>
    <source>
        <strain evidence="2">G02</strain>
    </source>
</reference>
<dbReference type="PANTHER" id="PTHR11439">
    <property type="entry name" value="GAG-POL-RELATED RETROTRANSPOSON"/>
    <property type="match status" value="1"/>
</dbReference>
<dbReference type="InterPro" id="IPR043502">
    <property type="entry name" value="DNA/RNA_pol_sf"/>
</dbReference>
<dbReference type="CDD" id="cd09272">
    <property type="entry name" value="RNase_HI_RT_Ty1"/>
    <property type="match status" value="1"/>
</dbReference>
<gene>
    <name evidence="2" type="ORF">Sradi_4559000</name>
</gene>
<evidence type="ECO:0000259" key="1">
    <source>
        <dbReference type="Pfam" id="PF07727"/>
    </source>
</evidence>
<dbReference type="InterPro" id="IPR013103">
    <property type="entry name" value="RVT_2"/>
</dbReference>
<dbReference type="PANTHER" id="PTHR11439:SF465">
    <property type="entry name" value="REVERSE TRANSCRIPTASE TY1_COPIA-TYPE DOMAIN-CONTAINING PROTEIN"/>
    <property type="match status" value="1"/>
</dbReference>
<proteinExistence type="predicted"/>
<reference evidence="2" key="1">
    <citation type="submission" date="2020-06" db="EMBL/GenBank/DDBJ databases">
        <authorList>
            <person name="Li T."/>
            <person name="Hu X."/>
            <person name="Zhang T."/>
            <person name="Song X."/>
            <person name="Zhang H."/>
            <person name="Dai N."/>
            <person name="Sheng W."/>
            <person name="Hou X."/>
            <person name="Wei L."/>
        </authorList>
    </citation>
    <scope>NUCLEOTIDE SEQUENCE</scope>
    <source>
        <strain evidence="2">G02</strain>
        <tissue evidence="2">Leaf</tissue>
    </source>
</reference>
<protein>
    <submittedName>
        <fullName evidence="2">Retrovirus-related Pol polyprotein from transposon TNT 1-94</fullName>
    </submittedName>
</protein>
<sequence>MYKNLRILQRHKKSWSGGSNAIRGGTFEKNGTQVLTELPPGKKPIGCRWIYKIKLRPDGTLDVYKARLVAKGYNQVEGVDYNDCFAHVAKAATVRVFLAVLAARGWPLSHLDVNNAFLHGTLDENIYMEALEGYETEPGHVYCAACVDTRRSLIGYCIFLGGSPISWKTKKQTTVSRSIAEAEYRSMASMVCDLTWITYILEDLGVKVQTPIQFFCDNKAALYITTNPVFHERMKHLKSVVTLYETSTKNDSFDLRISSPRSK</sequence>
<name>A0AAW2NC15_SESRA</name>
<comment type="caution">
    <text evidence="2">The sequence shown here is derived from an EMBL/GenBank/DDBJ whole genome shotgun (WGS) entry which is preliminary data.</text>
</comment>
<dbReference type="SUPFAM" id="SSF56672">
    <property type="entry name" value="DNA/RNA polymerases"/>
    <property type="match status" value="2"/>
</dbReference>